<gene>
    <name evidence="5" type="ORF">SteCoe_286</name>
</gene>
<dbReference type="InterPro" id="IPR008978">
    <property type="entry name" value="HSP20-like_chaperone"/>
</dbReference>
<feature type="signal peptide" evidence="3">
    <location>
        <begin position="1"/>
        <end position="17"/>
    </location>
</feature>
<dbReference type="EMBL" id="MPUH01000003">
    <property type="protein sequence ID" value="OMJ96112.1"/>
    <property type="molecule type" value="Genomic_DNA"/>
</dbReference>
<dbReference type="InterPro" id="IPR045250">
    <property type="entry name" value="p23-like"/>
</dbReference>
<evidence type="ECO:0000256" key="1">
    <source>
        <dbReference type="ARBA" id="ARBA00025733"/>
    </source>
</evidence>
<reference evidence="5 6" key="1">
    <citation type="submission" date="2016-11" db="EMBL/GenBank/DDBJ databases">
        <title>The macronuclear genome of Stentor coeruleus: a giant cell with tiny introns.</title>
        <authorList>
            <person name="Slabodnick M."/>
            <person name="Ruby J.G."/>
            <person name="Reiff S.B."/>
            <person name="Swart E.C."/>
            <person name="Gosai S."/>
            <person name="Prabakaran S."/>
            <person name="Witkowska E."/>
            <person name="Larue G.E."/>
            <person name="Fisher S."/>
            <person name="Freeman R.M."/>
            <person name="Gunawardena J."/>
            <person name="Chu W."/>
            <person name="Stover N.A."/>
            <person name="Gregory B.D."/>
            <person name="Nowacki M."/>
            <person name="Derisi J."/>
            <person name="Roy S.W."/>
            <person name="Marshall W.F."/>
            <person name="Sood P."/>
        </authorList>
    </citation>
    <scope>NUCLEOTIDE SEQUENCE [LARGE SCALE GENOMIC DNA]</scope>
    <source>
        <strain evidence="5">WM001</strain>
    </source>
</reference>
<dbReference type="PANTHER" id="PTHR22932:SF1">
    <property type="entry name" value="CO-CHAPERONE PROTEIN DAF-41"/>
    <property type="match status" value="1"/>
</dbReference>
<dbReference type="Proteomes" id="UP000187209">
    <property type="component" value="Unassembled WGS sequence"/>
</dbReference>
<dbReference type="PANTHER" id="PTHR22932">
    <property type="entry name" value="TELOMERASE-BINDING PROTEIN P23 HSP90 CO-CHAPERONE"/>
    <property type="match status" value="1"/>
</dbReference>
<dbReference type="PROSITE" id="PS51203">
    <property type="entry name" value="CS"/>
    <property type="match status" value="1"/>
</dbReference>
<name>A0A1R2D4C1_9CILI</name>
<evidence type="ECO:0000313" key="6">
    <source>
        <dbReference type="Proteomes" id="UP000187209"/>
    </source>
</evidence>
<feature type="chain" id="PRO_5010290830" description="CS domain-containing protein" evidence="3">
    <location>
        <begin position="18"/>
        <end position="244"/>
    </location>
</feature>
<dbReference type="Gene3D" id="2.60.40.790">
    <property type="match status" value="1"/>
</dbReference>
<comment type="caution">
    <text evidence="5">The sequence shown here is derived from an EMBL/GenBank/DDBJ whole genome shotgun (WGS) entry which is preliminary data.</text>
</comment>
<feature type="region of interest" description="Disordered" evidence="2">
    <location>
        <begin position="215"/>
        <end position="244"/>
    </location>
</feature>
<dbReference type="OrthoDB" id="313440at2759"/>
<sequence>MLLLVFLGLSYACPLNSEDDLLKQINQKTFEISSLCIQSAIDKSWYDAALLMVTLAFDQEIPLDPSLKISAQANKRKLEKLITSLDNTSTIQVVSPAYQWAQSPDIVYLDIKFSHRLDSPGCLEIISPEVSISETRLTFSGHCARSTQRIKLDLDLEFFTEINAEESTYSFTSVGRLNVNIKKREAISWPKPMKGKKPNNVHTWWEMKEKFQKAMNKLTGEDDDTNEPAKKSPEGLMNSEKQDL</sequence>
<dbReference type="GO" id="GO:0005829">
    <property type="term" value="C:cytosol"/>
    <property type="evidence" value="ECO:0007669"/>
    <property type="project" value="TreeGrafter"/>
</dbReference>
<dbReference type="GO" id="GO:0051879">
    <property type="term" value="F:Hsp90 protein binding"/>
    <property type="evidence" value="ECO:0007669"/>
    <property type="project" value="InterPro"/>
</dbReference>
<dbReference type="GO" id="GO:0006457">
    <property type="term" value="P:protein folding"/>
    <property type="evidence" value="ECO:0007669"/>
    <property type="project" value="TreeGrafter"/>
</dbReference>
<dbReference type="GO" id="GO:0005634">
    <property type="term" value="C:nucleus"/>
    <property type="evidence" value="ECO:0007669"/>
    <property type="project" value="TreeGrafter"/>
</dbReference>
<dbReference type="InterPro" id="IPR007052">
    <property type="entry name" value="CS_dom"/>
</dbReference>
<accession>A0A1R2D4C1</accession>
<organism evidence="5 6">
    <name type="scientific">Stentor coeruleus</name>
    <dbReference type="NCBI Taxonomy" id="5963"/>
    <lineage>
        <taxon>Eukaryota</taxon>
        <taxon>Sar</taxon>
        <taxon>Alveolata</taxon>
        <taxon>Ciliophora</taxon>
        <taxon>Postciliodesmatophora</taxon>
        <taxon>Heterotrichea</taxon>
        <taxon>Heterotrichida</taxon>
        <taxon>Stentoridae</taxon>
        <taxon>Stentor</taxon>
    </lineage>
</organism>
<keyword evidence="6" id="KW-1185">Reference proteome</keyword>
<keyword evidence="3" id="KW-0732">Signal</keyword>
<dbReference type="AlphaFoldDB" id="A0A1R2D4C1"/>
<protein>
    <recommendedName>
        <fullName evidence="4">CS domain-containing protein</fullName>
    </recommendedName>
</protein>
<dbReference type="SUPFAM" id="SSF49764">
    <property type="entry name" value="HSP20-like chaperones"/>
    <property type="match status" value="1"/>
</dbReference>
<evidence type="ECO:0000259" key="4">
    <source>
        <dbReference type="PROSITE" id="PS51203"/>
    </source>
</evidence>
<comment type="similarity">
    <text evidence="1">Belongs to the p23/wos2 family.</text>
</comment>
<evidence type="ECO:0000256" key="3">
    <source>
        <dbReference type="SAM" id="SignalP"/>
    </source>
</evidence>
<evidence type="ECO:0000256" key="2">
    <source>
        <dbReference type="SAM" id="MobiDB-lite"/>
    </source>
</evidence>
<evidence type="ECO:0000313" key="5">
    <source>
        <dbReference type="EMBL" id="OMJ96112.1"/>
    </source>
</evidence>
<dbReference type="GO" id="GO:0051131">
    <property type="term" value="P:chaperone-mediated protein complex assembly"/>
    <property type="evidence" value="ECO:0007669"/>
    <property type="project" value="TreeGrafter"/>
</dbReference>
<dbReference type="GO" id="GO:0051087">
    <property type="term" value="F:protein-folding chaperone binding"/>
    <property type="evidence" value="ECO:0007669"/>
    <property type="project" value="TreeGrafter"/>
</dbReference>
<feature type="domain" description="CS" evidence="4">
    <location>
        <begin position="93"/>
        <end position="193"/>
    </location>
</feature>
<proteinExistence type="inferred from homology"/>